<evidence type="ECO:0000313" key="1">
    <source>
        <dbReference type="EMBL" id="PZV37605.1"/>
    </source>
</evidence>
<dbReference type="RefSeq" id="WP_111544954.1">
    <property type="nucleotide sequence ID" value="NZ_MZXV01000032.1"/>
</dbReference>
<dbReference type="EMBL" id="MZXV01000032">
    <property type="protein sequence ID" value="PZV37605.1"/>
    <property type="molecule type" value="Genomic_DNA"/>
</dbReference>
<dbReference type="Proteomes" id="UP000248616">
    <property type="component" value="Unassembled WGS sequence"/>
</dbReference>
<organism evidence="1 2">
    <name type="scientific">Mesorhizobium kowhaii</name>
    <dbReference type="NCBI Taxonomy" id="1300272"/>
    <lineage>
        <taxon>Bacteria</taxon>
        <taxon>Pseudomonadati</taxon>
        <taxon>Pseudomonadota</taxon>
        <taxon>Alphaproteobacteria</taxon>
        <taxon>Hyphomicrobiales</taxon>
        <taxon>Phyllobacteriaceae</taxon>
        <taxon>Mesorhizobium</taxon>
    </lineage>
</organism>
<name>A0A2W7C3B1_9HYPH</name>
<reference evidence="2" key="1">
    <citation type="submission" date="2017-03" db="EMBL/GenBank/DDBJ databases">
        <authorList>
            <person name="Safronova V.I."/>
            <person name="Sazanova A.L."/>
            <person name="Chirak E.R."/>
        </authorList>
    </citation>
    <scope>NUCLEOTIDE SEQUENCE [LARGE SCALE GENOMIC DNA]</scope>
    <source>
        <strain evidence="2">Ach-343</strain>
    </source>
</reference>
<keyword evidence="2" id="KW-1185">Reference proteome</keyword>
<comment type="caution">
    <text evidence="1">The sequence shown here is derived from an EMBL/GenBank/DDBJ whole genome shotgun (WGS) entry which is preliminary data.</text>
</comment>
<accession>A0A2W7C3B1</accession>
<evidence type="ECO:0000313" key="2">
    <source>
        <dbReference type="Proteomes" id="UP000248616"/>
    </source>
</evidence>
<gene>
    <name evidence="1" type="ORF">B5V02_15075</name>
</gene>
<sequence length="97" mass="10320">MSVSQLVEPAIVPDIFVTGSAPLQFMGGNVRLTLFVSQVSTLDGSAENAIVSKLVGSRSDMLKIAAAIVRGCNAGSTPRDKLTETFVQFLEAPEERH</sequence>
<protein>
    <submittedName>
        <fullName evidence="1">Uncharacterized protein</fullName>
    </submittedName>
</protein>
<dbReference type="AlphaFoldDB" id="A0A2W7C3B1"/>
<dbReference type="OrthoDB" id="8085423at2"/>
<proteinExistence type="predicted"/>